<dbReference type="AlphaFoldDB" id="A0ABD2MIF6"/>
<dbReference type="Proteomes" id="UP001516400">
    <property type="component" value="Unassembled WGS sequence"/>
</dbReference>
<accession>A0ABD2MIF6</accession>
<name>A0ABD2MIF6_9CUCU</name>
<protein>
    <submittedName>
        <fullName evidence="1">Uncharacterized protein</fullName>
    </submittedName>
</protein>
<dbReference type="EMBL" id="JABFTP020000001">
    <property type="protein sequence ID" value="KAL3266118.1"/>
    <property type="molecule type" value="Genomic_DNA"/>
</dbReference>
<keyword evidence="2" id="KW-1185">Reference proteome</keyword>
<sequence length="92" mass="10550">MVYNVRADSIKVVADDTSIIDKAVNTEELNFTSISSKENADNWLNSNSLRLNIYHEEPRKSEPTNIARIYTSKDTQNPYEINFPQLVLWSDG</sequence>
<evidence type="ECO:0000313" key="2">
    <source>
        <dbReference type="Proteomes" id="UP001516400"/>
    </source>
</evidence>
<evidence type="ECO:0000313" key="1">
    <source>
        <dbReference type="EMBL" id="KAL3266118.1"/>
    </source>
</evidence>
<gene>
    <name evidence="1" type="ORF">HHI36_010304</name>
</gene>
<proteinExistence type="predicted"/>
<organism evidence="1 2">
    <name type="scientific">Cryptolaemus montrouzieri</name>
    <dbReference type="NCBI Taxonomy" id="559131"/>
    <lineage>
        <taxon>Eukaryota</taxon>
        <taxon>Metazoa</taxon>
        <taxon>Ecdysozoa</taxon>
        <taxon>Arthropoda</taxon>
        <taxon>Hexapoda</taxon>
        <taxon>Insecta</taxon>
        <taxon>Pterygota</taxon>
        <taxon>Neoptera</taxon>
        <taxon>Endopterygota</taxon>
        <taxon>Coleoptera</taxon>
        <taxon>Polyphaga</taxon>
        <taxon>Cucujiformia</taxon>
        <taxon>Coccinelloidea</taxon>
        <taxon>Coccinellidae</taxon>
        <taxon>Scymninae</taxon>
        <taxon>Scymnini</taxon>
        <taxon>Cryptolaemus</taxon>
    </lineage>
</organism>
<reference evidence="1 2" key="1">
    <citation type="journal article" date="2021" name="BMC Biol.">
        <title>Horizontally acquired antibacterial genes associated with adaptive radiation of ladybird beetles.</title>
        <authorList>
            <person name="Li H.S."/>
            <person name="Tang X.F."/>
            <person name="Huang Y.H."/>
            <person name="Xu Z.Y."/>
            <person name="Chen M.L."/>
            <person name="Du X.Y."/>
            <person name="Qiu B.Y."/>
            <person name="Chen P.T."/>
            <person name="Zhang W."/>
            <person name="Slipinski A."/>
            <person name="Escalona H.E."/>
            <person name="Waterhouse R.M."/>
            <person name="Zwick A."/>
            <person name="Pang H."/>
        </authorList>
    </citation>
    <scope>NUCLEOTIDE SEQUENCE [LARGE SCALE GENOMIC DNA]</scope>
    <source>
        <strain evidence="1">SYSU2018</strain>
    </source>
</reference>
<comment type="caution">
    <text evidence="1">The sequence shown here is derived from an EMBL/GenBank/DDBJ whole genome shotgun (WGS) entry which is preliminary data.</text>
</comment>